<comment type="caution">
    <text evidence="2">The sequence shown here is derived from an EMBL/GenBank/DDBJ whole genome shotgun (WGS) entry which is preliminary data.</text>
</comment>
<dbReference type="AlphaFoldDB" id="A0A0L6CL25"/>
<dbReference type="RefSeq" id="WP_050670908.1">
    <property type="nucleotide sequence ID" value="NZ_LAIR01000002.1"/>
</dbReference>
<protein>
    <recommendedName>
        <fullName evidence="4">DUF4235 domain-containing protein</fullName>
    </recommendedName>
</protein>
<evidence type="ECO:0008006" key="4">
    <source>
        <dbReference type="Google" id="ProtNLM"/>
    </source>
</evidence>
<reference evidence="3" key="1">
    <citation type="submission" date="2015-03" db="EMBL/GenBank/DDBJ databases">
        <title>Luteipulveratus halotolerans sp. nov., a novel actinobacterium (Dermacoccaceae) from Sarawak, Malaysia.</title>
        <authorList>
            <person name="Juboi H."/>
            <person name="Basik A."/>
            <person name="Shamsul S.S."/>
            <person name="Arnold P."/>
            <person name="Schmitt E.K."/>
            <person name="Sanglier J.-J."/>
            <person name="Yeo T."/>
        </authorList>
    </citation>
    <scope>NUCLEOTIDE SEQUENCE [LARGE SCALE GENOMIC DNA]</scope>
    <source>
        <strain evidence="3">C296001</strain>
    </source>
</reference>
<keyword evidence="3" id="KW-1185">Reference proteome</keyword>
<organism evidence="2 3">
    <name type="scientific">Luteipulveratus halotolerans</name>
    <dbReference type="NCBI Taxonomy" id="1631356"/>
    <lineage>
        <taxon>Bacteria</taxon>
        <taxon>Bacillati</taxon>
        <taxon>Actinomycetota</taxon>
        <taxon>Actinomycetes</taxon>
        <taxon>Micrococcales</taxon>
        <taxon>Dermacoccaceae</taxon>
        <taxon>Luteipulveratus</taxon>
    </lineage>
</organism>
<proteinExistence type="predicted"/>
<keyword evidence="1" id="KW-0732">Signal</keyword>
<dbReference type="PATRIC" id="fig|1631356.3.peg.3363"/>
<dbReference type="Proteomes" id="UP000037397">
    <property type="component" value="Unassembled WGS sequence"/>
</dbReference>
<name>A0A0L6CL25_9MICO</name>
<gene>
    <name evidence="2" type="ORF">VV01_16930</name>
</gene>
<sequence length="95" mass="9721">MGNALWKVVAIGSGLVASRVAKAATDGTWKATMGGQPPQNPADPDVQWKEAVTFAVVSGAIMGLAKMAANKQAAKVWTKTTGQLPPSLQATSKAS</sequence>
<accession>A0A0L6CL25</accession>
<evidence type="ECO:0000313" key="3">
    <source>
        <dbReference type="Proteomes" id="UP000037397"/>
    </source>
</evidence>
<feature type="chain" id="PRO_5005562653" description="DUF4235 domain-containing protein" evidence="1">
    <location>
        <begin position="24"/>
        <end position="95"/>
    </location>
</feature>
<dbReference type="Pfam" id="PF14019">
    <property type="entry name" value="DUF4235"/>
    <property type="match status" value="1"/>
</dbReference>
<dbReference type="STRING" id="1631356.VV01_16930"/>
<dbReference type="InterPro" id="IPR025329">
    <property type="entry name" value="DUF4235"/>
</dbReference>
<dbReference type="OrthoDB" id="6293727at2"/>
<dbReference type="EMBL" id="LAIR01000002">
    <property type="protein sequence ID" value="KNX38447.1"/>
    <property type="molecule type" value="Genomic_DNA"/>
</dbReference>
<evidence type="ECO:0000313" key="2">
    <source>
        <dbReference type="EMBL" id="KNX38447.1"/>
    </source>
</evidence>
<feature type="signal peptide" evidence="1">
    <location>
        <begin position="1"/>
        <end position="23"/>
    </location>
</feature>
<evidence type="ECO:0000256" key="1">
    <source>
        <dbReference type="SAM" id="SignalP"/>
    </source>
</evidence>